<dbReference type="Gene3D" id="2.170.130.10">
    <property type="entry name" value="TonB-dependent receptor, plug domain"/>
    <property type="match status" value="1"/>
</dbReference>
<dbReference type="Pfam" id="PF00593">
    <property type="entry name" value="TonB_dep_Rec_b-barrel"/>
    <property type="match status" value="1"/>
</dbReference>
<evidence type="ECO:0000256" key="5">
    <source>
        <dbReference type="ARBA" id="ARBA00022729"/>
    </source>
</evidence>
<evidence type="ECO:0000256" key="11">
    <source>
        <dbReference type="RuleBase" id="RU003357"/>
    </source>
</evidence>
<evidence type="ECO:0000256" key="7">
    <source>
        <dbReference type="ARBA" id="ARBA00023077"/>
    </source>
</evidence>
<sequence>MKHLITLTIIFLLAVSNNTYAQVADTLDLGEVVVTASKTPTTERETTKPVTVIEREEIERHTGLSISELLNQQNGITINGAASSPGKDKSVYLRGASTQFTLILIDGFPVTDPSGEGGAFDLRLLPLENVERIEIVKGSMSTLYGSDAIAGVINIITKKSETGTFNVNGKAAYGSFNTYDWELGASGSSDIIDYTVNLTRTQTDGISEAEPRDGADFTKDGYERNAINTQVSVKPVEGLTITPFLNYSQYDGDYDAGAFSDADNRYESDLLNTGARISYKTDNFEIKEAATFTQTERKFTDGFGVFNPEASLFNSDLYGIYNKFEKVRLLAGFNVQSLNFQLEGIDEGSQILSPYVTAFLRSGFGLNGELGLRLNNHSEYGSNWTFNVAPVYNITEEIKLLASVSSGFKAPTLNELFGPFGANTELKPQQSLTVDTGVELQLLDGRLSASAIYFRRTIEDLISYSGNQGYINVNEQNDSGIELSVGYKQDQTKVEVFYNYLDGAITQNGKETDNLIRRPNHNFGVNLNQQLTSDFSVNLSGQYVGERNDLYFNTNTFSTEEVELESYVLVNANIQYQLLDKQLTVFASLNNLLNADYTEVYGFNTPGFHFKGGIKFLF</sequence>
<organism evidence="15 16">
    <name type="scientific">Gracilimonas sediminicola</name>
    <dbReference type="NCBI Taxonomy" id="2952158"/>
    <lineage>
        <taxon>Bacteria</taxon>
        <taxon>Pseudomonadati</taxon>
        <taxon>Balneolota</taxon>
        <taxon>Balneolia</taxon>
        <taxon>Balneolales</taxon>
        <taxon>Balneolaceae</taxon>
        <taxon>Gracilimonas</taxon>
    </lineage>
</organism>
<evidence type="ECO:0000259" key="13">
    <source>
        <dbReference type="Pfam" id="PF00593"/>
    </source>
</evidence>
<dbReference type="EMBL" id="JANDBC010000001">
    <property type="protein sequence ID" value="MCP9290374.1"/>
    <property type="molecule type" value="Genomic_DNA"/>
</dbReference>
<dbReference type="SUPFAM" id="SSF56935">
    <property type="entry name" value="Porins"/>
    <property type="match status" value="1"/>
</dbReference>
<evidence type="ECO:0000256" key="1">
    <source>
        <dbReference type="ARBA" id="ARBA00004571"/>
    </source>
</evidence>
<keyword evidence="7 11" id="KW-0798">TonB box</keyword>
<keyword evidence="8 10" id="KW-0472">Membrane</keyword>
<evidence type="ECO:0000256" key="9">
    <source>
        <dbReference type="ARBA" id="ARBA00023237"/>
    </source>
</evidence>
<keyword evidence="9 10" id="KW-0998">Cell outer membrane</keyword>
<reference evidence="15" key="1">
    <citation type="submission" date="2022-06" db="EMBL/GenBank/DDBJ databases">
        <title>Gracilimonas sp. CAU 1638 isolated from sea sediment.</title>
        <authorList>
            <person name="Kim W."/>
        </authorList>
    </citation>
    <scope>NUCLEOTIDE SEQUENCE</scope>
    <source>
        <strain evidence="15">CAU 1638</strain>
    </source>
</reference>
<feature type="chain" id="PRO_5040849087" evidence="12">
    <location>
        <begin position="22"/>
        <end position="618"/>
    </location>
</feature>
<keyword evidence="2 10" id="KW-0813">Transport</keyword>
<evidence type="ECO:0000256" key="12">
    <source>
        <dbReference type="SAM" id="SignalP"/>
    </source>
</evidence>
<dbReference type="PANTHER" id="PTHR30069">
    <property type="entry name" value="TONB-DEPENDENT OUTER MEMBRANE RECEPTOR"/>
    <property type="match status" value="1"/>
</dbReference>
<keyword evidence="16" id="KW-1185">Reference proteome</keyword>
<dbReference type="CDD" id="cd01347">
    <property type="entry name" value="ligand_gated_channel"/>
    <property type="match status" value="1"/>
</dbReference>
<dbReference type="Pfam" id="PF07715">
    <property type="entry name" value="Plug"/>
    <property type="match status" value="1"/>
</dbReference>
<evidence type="ECO:0000256" key="8">
    <source>
        <dbReference type="ARBA" id="ARBA00023136"/>
    </source>
</evidence>
<protein>
    <submittedName>
        <fullName evidence="15">TonB-dependent receptor</fullName>
    </submittedName>
</protein>
<evidence type="ECO:0000313" key="16">
    <source>
        <dbReference type="Proteomes" id="UP001139125"/>
    </source>
</evidence>
<keyword evidence="4 10" id="KW-0812">Transmembrane</keyword>
<dbReference type="GO" id="GO:0009279">
    <property type="term" value="C:cell outer membrane"/>
    <property type="evidence" value="ECO:0007669"/>
    <property type="project" value="UniProtKB-SubCell"/>
</dbReference>
<evidence type="ECO:0000256" key="10">
    <source>
        <dbReference type="PROSITE-ProRule" id="PRU01360"/>
    </source>
</evidence>
<feature type="signal peptide" evidence="12">
    <location>
        <begin position="1"/>
        <end position="21"/>
    </location>
</feature>
<comment type="similarity">
    <text evidence="10 11">Belongs to the TonB-dependent receptor family.</text>
</comment>
<evidence type="ECO:0000256" key="3">
    <source>
        <dbReference type="ARBA" id="ARBA00022452"/>
    </source>
</evidence>
<dbReference type="Gene3D" id="2.40.170.20">
    <property type="entry name" value="TonB-dependent receptor, beta-barrel domain"/>
    <property type="match status" value="1"/>
</dbReference>
<dbReference type="PROSITE" id="PS52016">
    <property type="entry name" value="TONB_DEPENDENT_REC_3"/>
    <property type="match status" value="1"/>
</dbReference>
<evidence type="ECO:0000313" key="15">
    <source>
        <dbReference type="EMBL" id="MCP9290374.1"/>
    </source>
</evidence>
<dbReference type="AlphaFoldDB" id="A0A9X2L147"/>
<dbReference type="RefSeq" id="WP_255132385.1">
    <property type="nucleotide sequence ID" value="NZ_JANDBC010000001.1"/>
</dbReference>
<keyword evidence="15" id="KW-0675">Receptor</keyword>
<feature type="domain" description="TonB-dependent receptor plug" evidence="14">
    <location>
        <begin position="43"/>
        <end position="152"/>
    </location>
</feature>
<dbReference type="GO" id="GO:0015889">
    <property type="term" value="P:cobalamin transport"/>
    <property type="evidence" value="ECO:0007669"/>
    <property type="project" value="TreeGrafter"/>
</dbReference>
<dbReference type="InterPro" id="IPR039426">
    <property type="entry name" value="TonB-dep_rcpt-like"/>
</dbReference>
<evidence type="ECO:0000256" key="2">
    <source>
        <dbReference type="ARBA" id="ARBA00022448"/>
    </source>
</evidence>
<proteinExistence type="inferred from homology"/>
<dbReference type="PANTHER" id="PTHR30069:SF53">
    <property type="entry name" value="COLICIN I RECEPTOR-RELATED"/>
    <property type="match status" value="1"/>
</dbReference>
<dbReference type="InterPro" id="IPR036942">
    <property type="entry name" value="Beta-barrel_TonB_sf"/>
</dbReference>
<gene>
    <name evidence="15" type="ORF">NM125_02125</name>
</gene>
<dbReference type="InterPro" id="IPR000531">
    <property type="entry name" value="Beta-barrel_TonB"/>
</dbReference>
<accession>A0A9X2L147</accession>
<evidence type="ECO:0000256" key="4">
    <source>
        <dbReference type="ARBA" id="ARBA00022692"/>
    </source>
</evidence>
<comment type="caution">
    <text evidence="15">The sequence shown here is derived from an EMBL/GenBank/DDBJ whole genome shotgun (WGS) entry which is preliminary data.</text>
</comment>
<keyword evidence="3 10" id="KW-1134">Transmembrane beta strand</keyword>
<name>A0A9X2L147_9BACT</name>
<dbReference type="Proteomes" id="UP001139125">
    <property type="component" value="Unassembled WGS sequence"/>
</dbReference>
<keyword evidence="5 12" id="KW-0732">Signal</keyword>
<evidence type="ECO:0000256" key="6">
    <source>
        <dbReference type="ARBA" id="ARBA00023065"/>
    </source>
</evidence>
<evidence type="ECO:0000259" key="14">
    <source>
        <dbReference type="Pfam" id="PF07715"/>
    </source>
</evidence>
<dbReference type="InterPro" id="IPR037066">
    <property type="entry name" value="Plug_dom_sf"/>
</dbReference>
<keyword evidence="6" id="KW-0406">Ion transport</keyword>
<feature type="domain" description="TonB-dependent receptor-like beta-barrel" evidence="13">
    <location>
        <begin position="187"/>
        <end position="592"/>
    </location>
</feature>
<dbReference type="InterPro" id="IPR012910">
    <property type="entry name" value="Plug_dom"/>
</dbReference>
<comment type="subcellular location">
    <subcellularLocation>
        <location evidence="1 10">Cell outer membrane</location>
        <topology evidence="1 10">Multi-pass membrane protein</topology>
    </subcellularLocation>
</comment>
<dbReference type="GO" id="GO:0006811">
    <property type="term" value="P:monoatomic ion transport"/>
    <property type="evidence" value="ECO:0007669"/>
    <property type="project" value="UniProtKB-KW"/>
</dbReference>